<evidence type="ECO:0000256" key="2">
    <source>
        <dbReference type="ARBA" id="ARBA00023125"/>
    </source>
</evidence>
<dbReference type="GO" id="GO:0003677">
    <property type="term" value="F:DNA binding"/>
    <property type="evidence" value="ECO:0007669"/>
    <property type="project" value="UniProtKB-KW"/>
</dbReference>
<dbReference type="CDD" id="cd00038">
    <property type="entry name" value="CAP_ED"/>
    <property type="match status" value="1"/>
</dbReference>
<dbReference type="InterPro" id="IPR000595">
    <property type="entry name" value="cNMP-bd_dom"/>
</dbReference>
<dbReference type="InterPro" id="IPR050397">
    <property type="entry name" value="Env_Response_Regulators"/>
</dbReference>
<name>A0A2U8GSU8_9RHOO</name>
<dbReference type="GO" id="GO:0003700">
    <property type="term" value="F:DNA-binding transcription factor activity"/>
    <property type="evidence" value="ECO:0007669"/>
    <property type="project" value="TreeGrafter"/>
</dbReference>
<dbReference type="InterPro" id="IPR014710">
    <property type="entry name" value="RmlC-like_jellyroll"/>
</dbReference>
<feature type="domain" description="HTH crp-type" evidence="5">
    <location>
        <begin position="152"/>
        <end position="222"/>
    </location>
</feature>
<dbReference type="SUPFAM" id="SSF46785">
    <property type="entry name" value="Winged helix' DNA-binding domain"/>
    <property type="match status" value="1"/>
</dbReference>
<dbReference type="EMBL" id="CP022187">
    <property type="protein sequence ID" value="AWI76490.1"/>
    <property type="molecule type" value="Genomic_DNA"/>
</dbReference>
<protein>
    <submittedName>
        <fullName evidence="6">Crp/Fnr family transcriptional regulator</fullName>
    </submittedName>
</protein>
<dbReference type="PANTHER" id="PTHR24567">
    <property type="entry name" value="CRP FAMILY TRANSCRIPTIONAL REGULATORY PROTEIN"/>
    <property type="match status" value="1"/>
</dbReference>
<evidence type="ECO:0000313" key="7">
    <source>
        <dbReference type="Proteomes" id="UP000244930"/>
    </source>
</evidence>
<accession>A0A2U8GSU8</accession>
<dbReference type="AlphaFoldDB" id="A0A2U8GSU8"/>
<dbReference type="Pfam" id="PF00027">
    <property type="entry name" value="cNMP_binding"/>
    <property type="match status" value="1"/>
</dbReference>
<keyword evidence="7" id="KW-1185">Reference proteome</keyword>
<dbReference type="GO" id="GO:0005829">
    <property type="term" value="C:cytosol"/>
    <property type="evidence" value="ECO:0007669"/>
    <property type="project" value="TreeGrafter"/>
</dbReference>
<keyword evidence="3" id="KW-0804">Transcription</keyword>
<organism evidence="6 7">
    <name type="scientific">Parazoarcus communis</name>
    <dbReference type="NCBI Taxonomy" id="41977"/>
    <lineage>
        <taxon>Bacteria</taxon>
        <taxon>Pseudomonadati</taxon>
        <taxon>Pseudomonadota</taxon>
        <taxon>Betaproteobacteria</taxon>
        <taxon>Rhodocyclales</taxon>
        <taxon>Zoogloeaceae</taxon>
        <taxon>Parazoarcus</taxon>
    </lineage>
</organism>
<dbReference type="InterPro" id="IPR012318">
    <property type="entry name" value="HTH_CRP"/>
</dbReference>
<reference evidence="6 7" key="1">
    <citation type="submission" date="2017-06" db="EMBL/GenBank/DDBJ databases">
        <title>Azoarcus.</title>
        <authorList>
            <person name="Woo J.-H."/>
            <person name="Kim H.-S."/>
        </authorList>
    </citation>
    <scope>NUCLEOTIDE SEQUENCE [LARGE SCALE GENOMIC DNA]</scope>
    <source>
        <strain evidence="6 7">TSPY31</strain>
    </source>
</reference>
<dbReference type="SMART" id="SM00419">
    <property type="entry name" value="HTH_CRP"/>
    <property type="match status" value="1"/>
</dbReference>
<keyword evidence="1" id="KW-0805">Transcription regulation</keyword>
<dbReference type="Gene3D" id="1.10.10.10">
    <property type="entry name" value="Winged helix-like DNA-binding domain superfamily/Winged helix DNA-binding domain"/>
    <property type="match status" value="1"/>
</dbReference>
<dbReference type="InterPro" id="IPR036388">
    <property type="entry name" value="WH-like_DNA-bd_sf"/>
</dbReference>
<dbReference type="InterPro" id="IPR018490">
    <property type="entry name" value="cNMP-bd_dom_sf"/>
</dbReference>
<dbReference type="SMART" id="SM00100">
    <property type="entry name" value="cNMP"/>
    <property type="match status" value="1"/>
</dbReference>
<evidence type="ECO:0000259" key="5">
    <source>
        <dbReference type="PROSITE" id="PS51063"/>
    </source>
</evidence>
<dbReference type="PROSITE" id="PS51063">
    <property type="entry name" value="HTH_CRP_2"/>
    <property type="match status" value="1"/>
</dbReference>
<dbReference type="Proteomes" id="UP000244930">
    <property type="component" value="Chromosome"/>
</dbReference>
<keyword evidence="2" id="KW-0238">DNA-binding</keyword>
<dbReference type="RefSeq" id="WP_108950189.1">
    <property type="nucleotide sequence ID" value="NZ_CP022187.1"/>
</dbReference>
<proteinExistence type="predicted"/>
<dbReference type="KEGG" id="acom:CEW83_15765"/>
<dbReference type="PROSITE" id="PS50042">
    <property type="entry name" value="CNMP_BINDING_3"/>
    <property type="match status" value="1"/>
</dbReference>
<dbReference type="Pfam" id="PF13545">
    <property type="entry name" value="HTH_Crp_2"/>
    <property type="match status" value="1"/>
</dbReference>
<evidence type="ECO:0000259" key="4">
    <source>
        <dbReference type="PROSITE" id="PS50042"/>
    </source>
</evidence>
<dbReference type="SUPFAM" id="SSF51206">
    <property type="entry name" value="cAMP-binding domain-like"/>
    <property type="match status" value="1"/>
</dbReference>
<dbReference type="Gene3D" id="2.60.120.10">
    <property type="entry name" value="Jelly Rolls"/>
    <property type="match status" value="1"/>
</dbReference>
<evidence type="ECO:0000313" key="6">
    <source>
        <dbReference type="EMBL" id="AWI76490.1"/>
    </source>
</evidence>
<evidence type="ECO:0000256" key="3">
    <source>
        <dbReference type="ARBA" id="ARBA00023163"/>
    </source>
</evidence>
<sequence>MTAEPVSTFFSTLARTSPFDLLDNEGMLRLIDGGRVLHCERGEIVTHSHDAADCMWVVLNGEVKCSLISASGAEKIIQVAGAGALFGEEAALLGRPQLFTAQATRDTNLLLVRSASLRTAMAASASFANAMTLRLSSSIYDLIENLQICLQGTSTQRVAHYLSRLAPESAEHFEIQLETDKQNIAAQLNLTPETLSRVLSRFMRDGMIRPQGRRGLVLDNLSMLRSCAAG</sequence>
<gene>
    <name evidence="6" type="ORF">CEW83_15765</name>
</gene>
<dbReference type="PANTHER" id="PTHR24567:SF26">
    <property type="entry name" value="REGULATORY PROTEIN YEIL"/>
    <property type="match status" value="1"/>
</dbReference>
<evidence type="ECO:0000256" key="1">
    <source>
        <dbReference type="ARBA" id="ARBA00023015"/>
    </source>
</evidence>
<dbReference type="InterPro" id="IPR036390">
    <property type="entry name" value="WH_DNA-bd_sf"/>
</dbReference>
<feature type="domain" description="Cyclic nucleotide-binding" evidence="4">
    <location>
        <begin position="18"/>
        <end position="138"/>
    </location>
</feature>